<dbReference type="PANTHER" id="PTHR45646">
    <property type="entry name" value="SERINE/THREONINE-PROTEIN KINASE DOA-RELATED"/>
    <property type="match status" value="1"/>
</dbReference>
<dbReference type="GO" id="GO:0004674">
    <property type="term" value="F:protein serine/threonine kinase activity"/>
    <property type="evidence" value="ECO:0007669"/>
    <property type="project" value="UniProtKB-KW"/>
</dbReference>
<evidence type="ECO:0000259" key="6">
    <source>
        <dbReference type="PROSITE" id="PS50011"/>
    </source>
</evidence>
<reference evidence="7 8" key="1">
    <citation type="submission" date="2019-12" db="EMBL/GenBank/DDBJ databases">
        <authorList>
            <person name="Alioto T."/>
            <person name="Alioto T."/>
            <person name="Gomez Garrido J."/>
        </authorList>
    </citation>
    <scope>NUCLEOTIDE SEQUENCE [LARGE SCALE GENOMIC DNA]</scope>
</reference>
<protein>
    <submittedName>
        <fullName evidence="7">Serine threonine- kinase AFC2 isoform X3</fullName>
    </submittedName>
</protein>
<dbReference type="EMBL" id="CACTIH010002114">
    <property type="protein sequence ID" value="CAA2973615.1"/>
    <property type="molecule type" value="Genomic_DNA"/>
</dbReference>
<proteinExistence type="predicted"/>
<dbReference type="InterPro" id="IPR000719">
    <property type="entry name" value="Prot_kinase_dom"/>
</dbReference>
<dbReference type="PROSITE" id="PS00108">
    <property type="entry name" value="PROTEIN_KINASE_ST"/>
    <property type="match status" value="1"/>
</dbReference>
<gene>
    <name evidence="7" type="ORF">OLEA9_A003135</name>
</gene>
<evidence type="ECO:0000256" key="1">
    <source>
        <dbReference type="ARBA" id="ARBA00022527"/>
    </source>
</evidence>
<dbReference type="OrthoDB" id="283111at2759"/>
<dbReference type="GO" id="GO:0005634">
    <property type="term" value="C:nucleus"/>
    <property type="evidence" value="ECO:0007669"/>
    <property type="project" value="TreeGrafter"/>
</dbReference>
<dbReference type="SUPFAM" id="SSF56112">
    <property type="entry name" value="Protein kinase-like (PK-like)"/>
    <property type="match status" value="1"/>
</dbReference>
<keyword evidence="5" id="KW-0067">ATP-binding</keyword>
<evidence type="ECO:0000256" key="3">
    <source>
        <dbReference type="ARBA" id="ARBA00022741"/>
    </source>
</evidence>
<evidence type="ECO:0000256" key="2">
    <source>
        <dbReference type="ARBA" id="ARBA00022679"/>
    </source>
</evidence>
<dbReference type="InterPro" id="IPR008271">
    <property type="entry name" value="Ser/Thr_kinase_AS"/>
</dbReference>
<keyword evidence="8" id="KW-1185">Reference proteome</keyword>
<evidence type="ECO:0000256" key="4">
    <source>
        <dbReference type="ARBA" id="ARBA00022777"/>
    </source>
</evidence>
<feature type="domain" description="Protein kinase" evidence="6">
    <location>
        <begin position="1"/>
        <end position="210"/>
    </location>
</feature>
<sequence length="210" mass="24282">MHDLHLIHTDLKPENILLFSSEYIKVPNYKGSSRSLKEASYYKRISKSSTIKGEALFQTHENLEHLAMMDNVLRRLPQQMLKRTNRHAKKYVRRDKLDWPEGVILRDSIKAVSKFPRLQNLVMQHVDHSGGDLIHLLQGLFMILMKGCQLVRPLGILSSPRIISEDFEKNGLDMHFMAEDEAYLTTIQCMLCSDLLGARLVHKVVQMVFV</sequence>
<keyword evidence="3" id="KW-0547">Nucleotide-binding</keyword>
<organism evidence="7 8">
    <name type="scientific">Olea europaea subsp. europaea</name>
    <dbReference type="NCBI Taxonomy" id="158383"/>
    <lineage>
        <taxon>Eukaryota</taxon>
        <taxon>Viridiplantae</taxon>
        <taxon>Streptophyta</taxon>
        <taxon>Embryophyta</taxon>
        <taxon>Tracheophyta</taxon>
        <taxon>Spermatophyta</taxon>
        <taxon>Magnoliopsida</taxon>
        <taxon>eudicotyledons</taxon>
        <taxon>Gunneridae</taxon>
        <taxon>Pentapetalae</taxon>
        <taxon>asterids</taxon>
        <taxon>lamiids</taxon>
        <taxon>Lamiales</taxon>
        <taxon>Oleaceae</taxon>
        <taxon>Oleeae</taxon>
        <taxon>Olea</taxon>
    </lineage>
</organism>
<dbReference type="Proteomes" id="UP000594638">
    <property type="component" value="Unassembled WGS sequence"/>
</dbReference>
<evidence type="ECO:0000313" key="8">
    <source>
        <dbReference type="Proteomes" id="UP000594638"/>
    </source>
</evidence>
<dbReference type="InterPro" id="IPR011009">
    <property type="entry name" value="Kinase-like_dom_sf"/>
</dbReference>
<comment type="caution">
    <text evidence="7">The sequence shown here is derived from an EMBL/GenBank/DDBJ whole genome shotgun (WGS) entry which is preliminary data.</text>
</comment>
<evidence type="ECO:0000256" key="5">
    <source>
        <dbReference type="ARBA" id="ARBA00022840"/>
    </source>
</evidence>
<name>A0A8S0R624_OLEEU</name>
<dbReference type="Gramene" id="OE9A003135T1">
    <property type="protein sequence ID" value="OE9A003135C1"/>
    <property type="gene ID" value="OE9A003135"/>
</dbReference>
<keyword evidence="2" id="KW-0808">Transferase</keyword>
<evidence type="ECO:0000313" key="7">
    <source>
        <dbReference type="EMBL" id="CAA2973615.1"/>
    </source>
</evidence>
<keyword evidence="1" id="KW-0723">Serine/threonine-protein kinase</keyword>
<dbReference type="PANTHER" id="PTHR45646:SF7">
    <property type="entry name" value="SERINE_THREONINE-PROTEIN KINASE AFC2"/>
    <property type="match status" value="1"/>
</dbReference>
<accession>A0A8S0R624</accession>
<dbReference type="AlphaFoldDB" id="A0A8S0R624"/>
<keyword evidence="4 7" id="KW-0418">Kinase</keyword>
<dbReference type="GO" id="GO:0005524">
    <property type="term" value="F:ATP binding"/>
    <property type="evidence" value="ECO:0007669"/>
    <property type="project" value="UniProtKB-KW"/>
</dbReference>
<dbReference type="InterPro" id="IPR051175">
    <property type="entry name" value="CLK_kinases"/>
</dbReference>
<dbReference type="PROSITE" id="PS50011">
    <property type="entry name" value="PROTEIN_KINASE_DOM"/>
    <property type="match status" value="1"/>
</dbReference>
<dbReference type="Gene3D" id="1.10.510.10">
    <property type="entry name" value="Transferase(Phosphotransferase) domain 1"/>
    <property type="match status" value="2"/>
</dbReference>